<dbReference type="Pfam" id="PF22633">
    <property type="entry name" value="F5_F8_type_C_2"/>
    <property type="match status" value="1"/>
</dbReference>
<feature type="coiled-coil region" evidence="1">
    <location>
        <begin position="1762"/>
        <end position="1800"/>
    </location>
</feature>
<evidence type="ECO:0000313" key="7">
    <source>
        <dbReference type="Proteomes" id="UP000774750"/>
    </source>
</evidence>
<dbReference type="InterPro" id="IPR008979">
    <property type="entry name" value="Galactose-bd-like_sf"/>
</dbReference>
<evidence type="ECO:0000313" key="6">
    <source>
        <dbReference type="EMBL" id="MBM6920651.1"/>
    </source>
</evidence>
<dbReference type="EMBL" id="JACJKY010000007">
    <property type="protein sequence ID" value="MBM6920651.1"/>
    <property type="molecule type" value="Genomic_DNA"/>
</dbReference>
<dbReference type="Gene3D" id="2.60.40.1080">
    <property type="match status" value="1"/>
</dbReference>
<dbReference type="Gene3D" id="2.60.40.10">
    <property type="entry name" value="Immunoglobulins"/>
    <property type="match status" value="1"/>
</dbReference>
<evidence type="ECO:0000256" key="4">
    <source>
        <dbReference type="SAM" id="SignalP"/>
    </source>
</evidence>
<dbReference type="InterPro" id="IPR054110">
    <property type="entry name" value="EndoD-like_D2"/>
</dbReference>
<dbReference type="InterPro" id="IPR005201">
    <property type="entry name" value="TIM_ENGase"/>
</dbReference>
<keyword evidence="4" id="KW-0732">Signal</keyword>
<evidence type="ECO:0000256" key="1">
    <source>
        <dbReference type="SAM" id="Coils"/>
    </source>
</evidence>
<feature type="chain" id="PRO_5037690927" evidence="4">
    <location>
        <begin position="31"/>
        <end position="1975"/>
    </location>
</feature>
<dbReference type="GO" id="GO:0033925">
    <property type="term" value="F:mannosyl-glycoprotein endo-beta-N-acetylglucosaminidase activity"/>
    <property type="evidence" value="ECO:0007669"/>
    <property type="project" value="InterPro"/>
</dbReference>
<dbReference type="Proteomes" id="UP000774750">
    <property type="component" value="Unassembled WGS sequence"/>
</dbReference>
<name>A0A939BE90_9FIRM</name>
<dbReference type="PANTHER" id="PTHR13246:SF1">
    <property type="entry name" value="CYTOSOLIC ENDO-BETA-N-ACETYLGLUCOSAMINIDASE"/>
    <property type="match status" value="1"/>
</dbReference>
<feature type="domain" description="BIG2" evidence="5">
    <location>
        <begin position="986"/>
        <end position="1066"/>
    </location>
</feature>
<feature type="region of interest" description="Disordered" evidence="2">
    <location>
        <begin position="1925"/>
        <end position="1950"/>
    </location>
</feature>
<dbReference type="Gene3D" id="1.20.1270.70">
    <property type="entry name" value="Designed single chain three-helix bundle"/>
    <property type="match status" value="2"/>
</dbReference>
<organism evidence="6 7">
    <name type="scientific">Merdimmobilis hominis</name>
    <dbReference type="NCBI Taxonomy" id="2897707"/>
    <lineage>
        <taxon>Bacteria</taxon>
        <taxon>Bacillati</taxon>
        <taxon>Bacillota</taxon>
        <taxon>Clostridia</taxon>
        <taxon>Eubacteriales</taxon>
        <taxon>Oscillospiraceae</taxon>
        <taxon>Merdimmobilis</taxon>
    </lineage>
</organism>
<evidence type="ECO:0000256" key="3">
    <source>
        <dbReference type="SAM" id="Phobius"/>
    </source>
</evidence>
<feature type="transmembrane region" description="Helical" evidence="3">
    <location>
        <begin position="1951"/>
        <end position="1969"/>
    </location>
</feature>
<keyword evidence="3" id="KW-0472">Membrane</keyword>
<dbReference type="Gene3D" id="3.20.20.80">
    <property type="entry name" value="Glycosidases"/>
    <property type="match status" value="1"/>
</dbReference>
<protein>
    <submittedName>
        <fullName evidence="6">FIVAR domain-containing protein</fullName>
    </submittedName>
</protein>
<dbReference type="Pfam" id="PF07554">
    <property type="entry name" value="FIVAR"/>
    <property type="match status" value="5"/>
</dbReference>
<comment type="caution">
    <text evidence="6">The sequence shown here is derived from an EMBL/GenBank/DDBJ whole genome shotgun (WGS) entry which is preliminary data.</text>
</comment>
<evidence type="ECO:0000256" key="2">
    <source>
        <dbReference type="SAM" id="MobiDB-lite"/>
    </source>
</evidence>
<keyword evidence="3" id="KW-1133">Transmembrane helix</keyword>
<evidence type="ECO:0000259" key="5">
    <source>
        <dbReference type="SMART" id="SM00635"/>
    </source>
</evidence>
<reference evidence="6" key="2">
    <citation type="journal article" date="2021" name="Sci. Rep.">
        <title>The distribution of antibiotic resistance genes in chicken gut microbiota commensals.</title>
        <authorList>
            <person name="Juricova H."/>
            <person name="Matiasovicova J."/>
            <person name="Kubasova T."/>
            <person name="Cejkova D."/>
            <person name="Rychlik I."/>
        </authorList>
    </citation>
    <scope>NUCLEOTIDE SEQUENCE</scope>
    <source>
        <strain evidence="6">An559</strain>
    </source>
</reference>
<dbReference type="InterPro" id="IPR013783">
    <property type="entry name" value="Ig-like_fold"/>
</dbReference>
<keyword evidence="1" id="KW-0175">Coiled coil</keyword>
<feature type="domain" description="BIG2" evidence="5">
    <location>
        <begin position="1330"/>
        <end position="1409"/>
    </location>
</feature>
<keyword evidence="3" id="KW-0812">Transmembrane</keyword>
<sequence length="1975" mass="216487">MKRRKNGKRIVAAALAMAITASTITTTVYAGDTYPYVGEAAKGENQPYQHGYRVEDIMDWSPETDPYAELLKAEVPLQNRNEAFAATQANPSLSADPQYLTLTGDYGNAFFNSYSYTNEFSTHVFNFWQYVDQYASWHGMPSVGTPEELNDIEDERNATDGNAWKRRYFEFGLVNLPNPAYTNAAHKNGVLSLGCMFQPRAYQNFEVMLYTDENGRYPVADKLTEMAKYYGFDGWFFNMEGRSYSNEAREQLKEFFAQMRADGMYIQWYNAGSFNTDMLTSATENNYEDATLYANSVFIEYGHSVPGDEGTAPYGLDKFEVAFNGFEAGANRWSNSFERLLSGGIMNGSIASLGTDFVQTGLEQKAGVDAETGYNLFTRELDEYQWMAFERERLWWTGNNNGDSVLDAGLTEGTSAIEARNFKGVSNYIAERSVVNGDTFYTNFNTGHGLEYVVNGEVSNTHEWSNINIQDILPTWQWWFETEGTKLKAEFDYGSQYKKAYNGGEFGEFGFDLVGAYNGGSSLAVYGALDAENFLHLYKSDLSVSENSQMEITFKKTSDDAATMQLGVIFEDDTDTIVKLDVADSAAKSDSWVTSTVDLSAYAGKQIAAFGLVFNGTSDDYQMNIGQMKYTSGEAKKPAAPTGLTIDKAYGNTNEMVISWDIADYSEVKQYNVYAVINGEEMYMGGIYDDIYYVKDLYDAEGEVTIKVKAVGADGTESDAAEVTYDYAKAASNINVDNSEDGKLTVTWDGGEANITVTTSYETEARTWTASGDGSAVVTVPNGADANGAEYTMTIETAAGGFSTYDGTLPDKYCAPYDGKLWTDGRFIQPSTSEWHELHYQVVTNGERGEEDSYTRGVASHNELNNDWAMFQPIPDSADGAYVWLVDYNGNVSEEVYIKGKMSVTVETDATVFQAGGEPAQFTATVKNYNTDDSVTWSVKGNTSPNTVISDDGLLTIAEDETAKSLTVSAASVEDVRFMGSKTITISPAMILNPEKGDVYKGETLQIAAEKLGVDMGAENFEWSISSTVAEETSIDENGLLTVAGDETAYQITVKAQSKTTETLTLTATYTVKNAVSVEKEESGPVFTGTDANYVASYKGEAGNAEDFIWSVESADEAVAELAEGTTIENGVLTVAQDERATSIKVTVVRKANEAQSASVTTTVKETLIGDVAQGATVLGVSDDSDVSAMFDGDEETGYEASWWNGSYSGWVAFDLGDTYTINRWKFVSIGSGTNANKKFALEVLKDSNATEDQLADKEYLANNENWTEVEFVDNSEAQSQIVNRPLAELVTGRYFRLRIDEGYKMYSYYDTWGGKEIELFEGDEIIEIEVTNVTVTGPQEVYYGRTSQFAAEVFTSNGTEKAVTWSVSGNTSAETTIDENGVLSVASDETATELTVTATSVRDPQKSASMTVSAVKYVGPLQLSFVEASADGSYSEHKTMIVDEDKSTKWCAMDETGWAVVRTNKPVTIDKWGVVLGEYGDDIPDNAAKFALEVLKDPNATEDQLADKSYLADNNNWVEVEFVDNSNADKVPSYDEPNRGEYYSNLAEAVTGQYFRLRIDDNCVADSNRAIRVHEIYLYEQQVEAPEVDKSALQAVYDENKDRVEDDYTSDTWAAFKAALDKAAEVLAAEGAAQEDIDAAKAELERTAAALVERGDNANLNALITYAEAQKEKAEYEDVVPAVKEAFEAALENARNVAGDIDATQAEINAAYDELLEATWMLSFVGSHDKLQELYDLADALELEYYTEKTAEAVNTAMAAAEAVLDNENALQAEIDKAYNELKAAVEGLTLKVDKAALEALIEAADAIDLTKYLESSKTDFAGALENAKTVFEDADATAKEIYDAYSRLQKAIFDLRLIPDKSVLEDLLNKATEVDESKYTAASYGVLKAAMAEASIVFANAEATEAEVKAAEEKLENALNGLVLTDAGETPEEPGTTPDKENPDTDDSIPYAVPMALVLAAGAIFIIRKRAVK</sequence>
<dbReference type="InterPro" id="IPR032979">
    <property type="entry name" value="ENGase"/>
</dbReference>
<accession>A0A939BE90</accession>
<dbReference type="Gene3D" id="2.60.120.260">
    <property type="entry name" value="Galactose-binding domain-like"/>
    <property type="match status" value="3"/>
</dbReference>
<feature type="domain" description="BIG2" evidence="5">
    <location>
        <begin position="900"/>
        <end position="980"/>
    </location>
</feature>
<dbReference type="SMART" id="SM00635">
    <property type="entry name" value="BID_2"/>
    <property type="match status" value="3"/>
</dbReference>
<dbReference type="SUPFAM" id="SSF49785">
    <property type="entry name" value="Galactose-binding domain-like"/>
    <property type="match status" value="1"/>
</dbReference>
<dbReference type="RefSeq" id="WP_204445751.1">
    <property type="nucleotide sequence ID" value="NZ_JACJKY010000007.1"/>
</dbReference>
<gene>
    <name evidence="6" type="ORF">H6A12_05715</name>
</gene>
<dbReference type="GO" id="GO:0005829">
    <property type="term" value="C:cytosol"/>
    <property type="evidence" value="ECO:0007669"/>
    <property type="project" value="UniProtKB-SubCell"/>
</dbReference>
<dbReference type="Pfam" id="PF03644">
    <property type="entry name" value="Glyco_hydro_85"/>
    <property type="match status" value="1"/>
</dbReference>
<dbReference type="PANTHER" id="PTHR13246">
    <property type="entry name" value="ENDO BETA N-ACETYLGLUCOSAMINIDASE"/>
    <property type="match status" value="1"/>
</dbReference>
<dbReference type="Pfam" id="PF21910">
    <property type="entry name" value="GH85_C"/>
    <property type="match status" value="1"/>
</dbReference>
<dbReference type="InterPro" id="IPR003343">
    <property type="entry name" value="Big_2"/>
</dbReference>
<reference evidence="6" key="1">
    <citation type="submission" date="2020-08" db="EMBL/GenBank/DDBJ databases">
        <authorList>
            <person name="Cejkova D."/>
            <person name="Kubasova T."/>
            <person name="Jahodarova E."/>
            <person name="Rychlik I."/>
        </authorList>
    </citation>
    <scope>NUCLEOTIDE SEQUENCE</scope>
    <source>
        <strain evidence="6">An559</strain>
    </source>
</reference>
<keyword evidence="7" id="KW-1185">Reference proteome</keyword>
<dbReference type="Gene3D" id="1.20.1270.90">
    <property type="entry name" value="AF1782-like"/>
    <property type="match status" value="3"/>
</dbReference>
<feature type="signal peptide" evidence="4">
    <location>
        <begin position="1"/>
        <end position="30"/>
    </location>
</feature>
<proteinExistence type="predicted"/>